<dbReference type="InterPro" id="IPR016007">
    <property type="entry name" value="Alpha_rhamnosid"/>
</dbReference>
<sequence length="173" mass="19446">RFILDTGYQWGEWLEPDADMKNVILKNMFTPDAEVATAYFAYSAKVAGEMARLLGRDDEAVEYAELHRRVSAAYRTEFLPDGLPAERDRQARYVRPIALDLVPDDEKAALAAALADAIERFGYRLGTGFLSTGLILFALSEHGQTDTAYRLLENRELPGWLYQVAAARRPCGR</sequence>
<dbReference type="EC" id="3.2.1.40" evidence="2"/>
<dbReference type="SUPFAM" id="SSF48208">
    <property type="entry name" value="Six-hairpin glycosidases"/>
    <property type="match status" value="1"/>
</dbReference>
<proteinExistence type="predicted"/>
<comment type="catalytic activity">
    <reaction evidence="1">
        <text>Hydrolysis of terminal non-reducing alpha-L-rhamnose residues in alpha-L-rhamnosides.</text>
        <dbReference type="EC" id="3.2.1.40"/>
    </reaction>
</comment>
<dbReference type="EMBL" id="KF127941">
    <property type="protein sequence ID" value="AIA95301.1"/>
    <property type="molecule type" value="Genomic_DNA"/>
</dbReference>
<dbReference type="PANTHER" id="PTHR33307:SF6">
    <property type="entry name" value="ALPHA-RHAMNOSIDASE (EUROFUNG)-RELATED"/>
    <property type="match status" value="1"/>
</dbReference>
<dbReference type="GO" id="GO:0030596">
    <property type="term" value="F:alpha-L-rhamnosidase activity"/>
    <property type="evidence" value="ECO:0007669"/>
    <property type="project" value="UniProtKB-EC"/>
</dbReference>
<dbReference type="InterPro" id="IPR008928">
    <property type="entry name" value="6-hairpin_glycosidase_sf"/>
</dbReference>
<evidence type="ECO:0000256" key="2">
    <source>
        <dbReference type="ARBA" id="ARBA00012652"/>
    </source>
</evidence>
<protein>
    <recommendedName>
        <fullName evidence="2">alpha-L-rhamnosidase</fullName>
        <ecNumber evidence="2">3.2.1.40</ecNumber>
    </recommendedName>
</protein>
<accession>A0A060CQT9</accession>
<dbReference type="PANTHER" id="PTHR33307">
    <property type="entry name" value="ALPHA-RHAMNOSIDASE (EUROFUNG)"/>
    <property type="match status" value="1"/>
</dbReference>
<feature type="non-terminal residue" evidence="4">
    <location>
        <position position="173"/>
    </location>
</feature>
<dbReference type="GO" id="GO:0005975">
    <property type="term" value="P:carbohydrate metabolic process"/>
    <property type="evidence" value="ECO:0007669"/>
    <property type="project" value="InterPro"/>
</dbReference>
<feature type="domain" description="Alpha-L-rhamnosidase six-hairpin glycosidase" evidence="3">
    <location>
        <begin position="7"/>
        <end position="165"/>
    </location>
</feature>
<dbReference type="InterPro" id="IPR012341">
    <property type="entry name" value="6hp_glycosidase-like_sf"/>
</dbReference>
<evidence type="ECO:0000313" key="4">
    <source>
        <dbReference type="EMBL" id="AIA95301.1"/>
    </source>
</evidence>
<dbReference type="InterPro" id="IPR035396">
    <property type="entry name" value="Bac_rhamnosid6H"/>
</dbReference>
<dbReference type="AlphaFoldDB" id="A0A060CQT9"/>
<reference evidence="4" key="1">
    <citation type="journal article" date="2013" name="Environ. Microbiol.">
        <title>Seasonally variable intestinal metagenomes of the red palm weevil (Rhynchophorus ferrugineus).</title>
        <authorList>
            <person name="Jia S."/>
            <person name="Zhang X."/>
            <person name="Zhang G."/>
            <person name="Yin A."/>
            <person name="Zhang S."/>
            <person name="Li F."/>
            <person name="Wang L."/>
            <person name="Zhao D."/>
            <person name="Yun Q."/>
            <person name="Tala"/>
            <person name="Wang J."/>
            <person name="Sun G."/>
            <person name="Baabdullah M."/>
            <person name="Yu X."/>
            <person name="Hu S."/>
            <person name="Al-Mssallem I.S."/>
            <person name="Yu J."/>
        </authorList>
    </citation>
    <scope>NUCLEOTIDE SEQUENCE</scope>
</reference>
<organism evidence="4">
    <name type="scientific">uncultured Butyrivibrio sp</name>
    <dbReference type="NCBI Taxonomy" id="370801"/>
    <lineage>
        <taxon>Bacteria</taxon>
        <taxon>Bacillati</taxon>
        <taxon>Bacillota</taxon>
        <taxon>Clostridia</taxon>
        <taxon>Lachnospirales</taxon>
        <taxon>Lachnospiraceae</taxon>
        <taxon>Butyrivibrio</taxon>
        <taxon>environmental samples</taxon>
    </lineage>
</organism>
<evidence type="ECO:0000259" key="3">
    <source>
        <dbReference type="Pfam" id="PF17389"/>
    </source>
</evidence>
<dbReference type="Pfam" id="PF17389">
    <property type="entry name" value="Bac_rhamnosid6H"/>
    <property type="match status" value="1"/>
</dbReference>
<evidence type="ECO:0000256" key="1">
    <source>
        <dbReference type="ARBA" id="ARBA00001445"/>
    </source>
</evidence>
<name>A0A060CQT9_9FIRM</name>
<feature type="non-terminal residue" evidence="4">
    <location>
        <position position="1"/>
    </location>
</feature>
<dbReference type="Gene3D" id="1.50.10.10">
    <property type="match status" value="1"/>
</dbReference>